<proteinExistence type="predicted"/>
<dbReference type="Proteomes" id="UP000287969">
    <property type="component" value="Chromosome"/>
</dbReference>
<evidence type="ECO:0000313" key="3">
    <source>
        <dbReference type="Proteomes" id="UP000287969"/>
    </source>
</evidence>
<feature type="domain" description="B3/B4 tRNA-binding" evidence="1">
    <location>
        <begin position="61"/>
        <end position="209"/>
    </location>
</feature>
<dbReference type="RefSeq" id="WP_071140588.1">
    <property type="nucleotide sequence ID" value="NZ_CP035282.1"/>
</dbReference>
<reference evidence="3" key="1">
    <citation type="submission" date="2019-01" db="EMBL/GenBank/DDBJ databases">
        <title>Draft genomes of a novel of Sporanaerobacter strains.</title>
        <authorList>
            <person name="Ma S."/>
        </authorList>
    </citation>
    <scope>NUCLEOTIDE SEQUENCE [LARGE SCALE GENOMIC DNA]</scope>
    <source>
        <strain evidence="3">NJN-17</strain>
    </source>
</reference>
<dbReference type="Gene3D" id="3.50.40.10">
    <property type="entry name" value="Phenylalanyl-trna Synthetase, Chain B, domain 3"/>
    <property type="match status" value="1"/>
</dbReference>
<dbReference type="AlphaFoldDB" id="A0A410Q872"/>
<dbReference type="InterPro" id="IPR020825">
    <property type="entry name" value="Phe-tRNA_synthase-like_B3/B4"/>
</dbReference>
<name>A0A410Q872_9FIRM</name>
<protein>
    <recommendedName>
        <fullName evidence="1">B3/B4 tRNA-binding domain-containing protein</fullName>
    </recommendedName>
</protein>
<evidence type="ECO:0000313" key="2">
    <source>
        <dbReference type="EMBL" id="QAT60181.1"/>
    </source>
</evidence>
<dbReference type="SMART" id="SM00873">
    <property type="entry name" value="B3_4"/>
    <property type="match status" value="1"/>
</dbReference>
<dbReference type="GO" id="GO:0004826">
    <property type="term" value="F:phenylalanine-tRNA ligase activity"/>
    <property type="evidence" value="ECO:0007669"/>
    <property type="project" value="InterPro"/>
</dbReference>
<keyword evidence="3" id="KW-1185">Reference proteome</keyword>
<dbReference type="GO" id="GO:0003723">
    <property type="term" value="F:RNA binding"/>
    <property type="evidence" value="ECO:0007669"/>
    <property type="project" value="InterPro"/>
</dbReference>
<organism evidence="2 3">
    <name type="scientific">Acidilutibacter cellobiosedens</name>
    <dbReference type="NCBI Taxonomy" id="2507161"/>
    <lineage>
        <taxon>Bacteria</taxon>
        <taxon>Bacillati</taxon>
        <taxon>Bacillota</taxon>
        <taxon>Tissierellia</taxon>
        <taxon>Tissierellales</taxon>
        <taxon>Acidilutibacteraceae</taxon>
        <taxon>Acidilutibacter</taxon>
    </lineage>
</organism>
<dbReference type="SUPFAM" id="SSF56037">
    <property type="entry name" value="PheT/TilS domain"/>
    <property type="match status" value="1"/>
</dbReference>
<dbReference type="PANTHER" id="PTHR39209:SF2">
    <property type="entry name" value="CYTOPLASMIC PROTEIN"/>
    <property type="match status" value="1"/>
</dbReference>
<dbReference type="KEGG" id="spoa:EQM13_00625"/>
<dbReference type="PANTHER" id="PTHR39209">
    <property type="match status" value="1"/>
</dbReference>
<dbReference type="Pfam" id="PF03483">
    <property type="entry name" value="B3_4"/>
    <property type="match status" value="1"/>
</dbReference>
<dbReference type="EMBL" id="CP035282">
    <property type="protein sequence ID" value="QAT60181.1"/>
    <property type="molecule type" value="Genomic_DNA"/>
</dbReference>
<dbReference type="InterPro" id="IPR005146">
    <property type="entry name" value="B3/B4_tRNA-bd"/>
</dbReference>
<dbReference type="OrthoDB" id="9789812at2"/>
<sequence>MNIKISKELSELCPGAALMVFSYEADVKESPKELIALLDKTINNLHTRYTMTDLPKLTHIKDTRAAYHNLGKSPTSYRNAAEAMLRRIVKGNDLYHINNVVDINNLISISTGYSVGSYDTDCLSGTVEWRRAPDGESYRGIGKDVLNIEHLPTLYDEKGAFGNPTSDSRRAMITPGIHRVSSVVYSFSGNHEFDLIASQYKKLLITHCGATEIDVIIIN</sequence>
<gene>
    <name evidence="2" type="ORF">EQM13_00625</name>
</gene>
<evidence type="ECO:0000259" key="1">
    <source>
        <dbReference type="SMART" id="SM00873"/>
    </source>
</evidence>
<accession>A0A410Q872</accession>